<evidence type="ECO:0000313" key="1">
    <source>
        <dbReference type="EMBL" id="CAA6806243.1"/>
    </source>
</evidence>
<dbReference type="AlphaFoldDB" id="A0A6S6SD43"/>
<proteinExistence type="predicted"/>
<protein>
    <submittedName>
        <fullName evidence="1">Uncharacterized protein</fullName>
    </submittedName>
</protein>
<reference evidence="1" key="1">
    <citation type="submission" date="2020-01" db="EMBL/GenBank/DDBJ databases">
        <authorList>
            <person name="Meier V. D."/>
            <person name="Meier V D."/>
        </authorList>
    </citation>
    <scope>NUCLEOTIDE SEQUENCE</scope>
    <source>
        <strain evidence="1">HLG_WM_MAG_07</strain>
    </source>
</reference>
<gene>
    <name evidence="1" type="ORF">HELGO_WM12106</name>
</gene>
<sequence>MLVDVDHSKIKRAHTFDLANGADLGIKEICDSESHFLFYVIVKTLSVIDVTPAF</sequence>
<organism evidence="1">
    <name type="scientific">uncultured Thiotrichaceae bacterium</name>
    <dbReference type="NCBI Taxonomy" id="298394"/>
    <lineage>
        <taxon>Bacteria</taxon>
        <taxon>Pseudomonadati</taxon>
        <taxon>Pseudomonadota</taxon>
        <taxon>Gammaproteobacteria</taxon>
        <taxon>Thiotrichales</taxon>
        <taxon>Thiotrichaceae</taxon>
        <taxon>environmental samples</taxon>
    </lineage>
</organism>
<name>A0A6S6SD43_9GAMM</name>
<accession>A0A6S6SD43</accession>
<dbReference type="EMBL" id="CACVAY010000029">
    <property type="protein sequence ID" value="CAA6806243.1"/>
    <property type="molecule type" value="Genomic_DNA"/>
</dbReference>